<dbReference type="InterPro" id="IPR052241">
    <property type="entry name" value="SLC66/Scramblase_ANY1"/>
</dbReference>
<dbReference type="GeneID" id="73472558"/>
<feature type="transmembrane region" description="Helical" evidence="5">
    <location>
        <begin position="83"/>
        <end position="102"/>
    </location>
</feature>
<dbReference type="Proteomes" id="UP000694255">
    <property type="component" value="Unassembled WGS sequence"/>
</dbReference>
<dbReference type="RefSeq" id="XP_049261029.1">
    <property type="nucleotide sequence ID" value="XM_049409858.1"/>
</dbReference>
<comment type="caution">
    <text evidence="6">The sequence shown here is derived from an EMBL/GenBank/DDBJ whole genome shotgun (WGS) entry which is preliminary data.</text>
</comment>
<evidence type="ECO:0000256" key="1">
    <source>
        <dbReference type="ARBA" id="ARBA00004141"/>
    </source>
</evidence>
<dbReference type="GO" id="GO:0016020">
    <property type="term" value="C:membrane"/>
    <property type="evidence" value="ECO:0007669"/>
    <property type="project" value="UniProtKB-SubCell"/>
</dbReference>
<dbReference type="EMBL" id="JAGSYN010000274">
    <property type="protein sequence ID" value="KAG7660796.1"/>
    <property type="molecule type" value="Genomic_DNA"/>
</dbReference>
<keyword evidence="3 5" id="KW-1133">Transmembrane helix</keyword>
<evidence type="ECO:0000256" key="4">
    <source>
        <dbReference type="ARBA" id="ARBA00023136"/>
    </source>
</evidence>
<feature type="transmembrane region" description="Helical" evidence="5">
    <location>
        <begin position="159"/>
        <end position="180"/>
    </location>
</feature>
<feature type="transmembrane region" description="Helical" evidence="5">
    <location>
        <begin position="251"/>
        <end position="269"/>
    </location>
</feature>
<dbReference type="PANTHER" id="PTHR14856:SF9">
    <property type="entry name" value="PQ-LOOP REPEAT-CONTAINING PROTEIN 1"/>
    <property type="match status" value="1"/>
</dbReference>
<feature type="transmembrane region" description="Helical" evidence="5">
    <location>
        <begin position="51"/>
        <end position="71"/>
    </location>
</feature>
<evidence type="ECO:0000256" key="2">
    <source>
        <dbReference type="ARBA" id="ARBA00022692"/>
    </source>
</evidence>
<dbReference type="GO" id="GO:0005802">
    <property type="term" value="C:trans-Golgi network"/>
    <property type="evidence" value="ECO:0007669"/>
    <property type="project" value="TreeGrafter"/>
</dbReference>
<gene>
    <name evidence="6" type="ORF">J8A68_005758</name>
</gene>
<keyword evidence="7" id="KW-1185">Reference proteome</keyword>
<dbReference type="OrthoDB" id="292213at2759"/>
<feature type="transmembrane region" description="Helical" evidence="5">
    <location>
        <begin position="192"/>
        <end position="212"/>
    </location>
</feature>
<protein>
    <recommendedName>
        <fullName evidence="8">PQ-loop repeat-containing protein 1</fullName>
    </recommendedName>
</protein>
<proteinExistence type="predicted"/>
<sequence>MSQFIPEDYLPYLDYLPDLQKCANLFMTFTPVFSYGSTCYSIYRRRTSQGFSIDICGTMFMASILRIYYYICSPFEVTLLRQSIMMILIQIVLLKISLKYRYSNYDPEFLTPMPHFSHELQSRIPRRMSSANAMQHEGYWTGDWRGSISGVVADYGKMIVSYVVAGFISILRLFDVYYLRPGQFWQWKLEEMYWRFLIVFAGGFGILTGLFYRVEMYGSIIGTLGLFIESLLPLPQILLLNRLQSVENFKIILLLSWLGGDCIKISYLLFGTNNISAIFIIAGLFQMSLDIYIAVQYLQLRFNPIENTKQLPQHPLDKSVDEIVNDLLELQELSPSISTASSSE</sequence>
<dbReference type="GO" id="GO:0005829">
    <property type="term" value="C:cytosol"/>
    <property type="evidence" value="ECO:0007669"/>
    <property type="project" value="GOC"/>
</dbReference>
<accession>A0A8J5UJ45</accession>
<keyword evidence="4 5" id="KW-0472">Membrane</keyword>
<keyword evidence="2 5" id="KW-0812">Transmembrane</keyword>
<name>A0A8J5UJ45_9ASCO</name>
<evidence type="ECO:0008006" key="8">
    <source>
        <dbReference type="Google" id="ProtNLM"/>
    </source>
</evidence>
<dbReference type="PANTHER" id="PTHR14856">
    <property type="entry name" value="PQ-LOOP REPEAT-CONTAINING PROTEIN 1-LIKE PROTEIN"/>
    <property type="match status" value="1"/>
</dbReference>
<feature type="transmembrane region" description="Helical" evidence="5">
    <location>
        <begin position="218"/>
        <end position="239"/>
    </location>
</feature>
<evidence type="ECO:0000313" key="6">
    <source>
        <dbReference type="EMBL" id="KAG7660796.1"/>
    </source>
</evidence>
<organism evidence="6 7">
    <name type="scientific">[Candida] subhashii</name>
    <dbReference type="NCBI Taxonomy" id="561895"/>
    <lineage>
        <taxon>Eukaryota</taxon>
        <taxon>Fungi</taxon>
        <taxon>Dikarya</taxon>
        <taxon>Ascomycota</taxon>
        <taxon>Saccharomycotina</taxon>
        <taxon>Pichiomycetes</taxon>
        <taxon>Debaryomycetaceae</taxon>
        <taxon>Spathaspora</taxon>
    </lineage>
</organism>
<feature type="transmembrane region" description="Helical" evidence="5">
    <location>
        <begin position="275"/>
        <end position="295"/>
    </location>
</feature>
<evidence type="ECO:0000256" key="3">
    <source>
        <dbReference type="ARBA" id="ARBA00022989"/>
    </source>
</evidence>
<dbReference type="GO" id="GO:0045332">
    <property type="term" value="P:phospholipid translocation"/>
    <property type="evidence" value="ECO:0007669"/>
    <property type="project" value="TreeGrafter"/>
</dbReference>
<dbReference type="GO" id="GO:0005768">
    <property type="term" value="C:endosome"/>
    <property type="evidence" value="ECO:0007669"/>
    <property type="project" value="TreeGrafter"/>
</dbReference>
<evidence type="ECO:0000256" key="5">
    <source>
        <dbReference type="SAM" id="Phobius"/>
    </source>
</evidence>
<dbReference type="InterPro" id="IPR006603">
    <property type="entry name" value="PQ-loop_rpt"/>
</dbReference>
<comment type="subcellular location">
    <subcellularLocation>
        <location evidence="1">Membrane</location>
        <topology evidence="1">Multi-pass membrane protein</topology>
    </subcellularLocation>
</comment>
<dbReference type="Pfam" id="PF04193">
    <property type="entry name" value="PQ-loop"/>
    <property type="match status" value="1"/>
</dbReference>
<dbReference type="GO" id="GO:0042147">
    <property type="term" value="P:retrograde transport, endosome to Golgi"/>
    <property type="evidence" value="ECO:0007669"/>
    <property type="project" value="TreeGrafter"/>
</dbReference>
<evidence type="ECO:0000313" key="7">
    <source>
        <dbReference type="Proteomes" id="UP000694255"/>
    </source>
</evidence>
<dbReference type="AlphaFoldDB" id="A0A8J5UJ45"/>
<reference evidence="6 7" key="1">
    <citation type="journal article" date="2021" name="DNA Res.">
        <title>Genome analysis of Candida subhashii reveals its hybrid nature and dual mitochondrial genome conformations.</title>
        <authorList>
            <person name="Mixao V."/>
            <person name="Hegedusova E."/>
            <person name="Saus E."/>
            <person name="Pryszcz L.P."/>
            <person name="Cillingova A."/>
            <person name="Nosek J."/>
            <person name="Gabaldon T."/>
        </authorList>
    </citation>
    <scope>NUCLEOTIDE SEQUENCE [LARGE SCALE GENOMIC DNA]</scope>
    <source>
        <strain evidence="6 7">CBS 10753</strain>
    </source>
</reference>